<keyword evidence="8" id="KW-1185">Reference proteome</keyword>
<dbReference type="InterPro" id="IPR017907">
    <property type="entry name" value="Znf_RING_CS"/>
</dbReference>
<accession>A0AAN4ZJ68</accession>
<evidence type="ECO:0000313" key="7">
    <source>
        <dbReference type="EMBL" id="GMR39403.1"/>
    </source>
</evidence>
<dbReference type="InterPro" id="IPR027370">
    <property type="entry name" value="Znf-RING_euk"/>
</dbReference>
<protein>
    <recommendedName>
        <fullName evidence="6">RING-type domain-containing protein</fullName>
    </recommendedName>
</protein>
<evidence type="ECO:0000256" key="4">
    <source>
        <dbReference type="PROSITE-ProRule" id="PRU00175"/>
    </source>
</evidence>
<evidence type="ECO:0000256" key="5">
    <source>
        <dbReference type="SAM" id="Coils"/>
    </source>
</evidence>
<feature type="non-terminal residue" evidence="7">
    <location>
        <position position="1"/>
    </location>
</feature>
<dbReference type="EMBL" id="BTRK01000002">
    <property type="protein sequence ID" value="GMR39403.1"/>
    <property type="molecule type" value="Genomic_DNA"/>
</dbReference>
<dbReference type="PANTHER" id="PTHR47156">
    <property type="entry name" value="PROTEIN CBG20824"/>
    <property type="match status" value="1"/>
</dbReference>
<dbReference type="Proteomes" id="UP001328107">
    <property type="component" value="Unassembled WGS sequence"/>
</dbReference>
<organism evidence="7 8">
    <name type="scientific">Pristionchus mayeri</name>
    <dbReference type="NCBI Taxonomy" id="1317129"/>
    <lineage>
        <taxon>Eukaryota</taxon>
        <taxon>Metazoa</taxon>
        <taxon>Ecdysozoa</taxon>
        <taxon>Nematoda</taxon>
        <taxon>Chromadorea</taxon>
        <taxon>Rhabditida</taxon>
        <taxon>Rhabditina</taxon>
        <taxon>Diplogasteromorpha</taxon>
        <taxon>Diplogasteroidea</taxon>
        <taxon>Neodiplogasteridae</taxon>
        <taxon>Pristionchus</taxon>
    </lineage>
</organism>
<evidence type="ECO:0000259" key="6">
    <source>
        <dbReference type="PROSITE" id="PS50089"/>
    </source>
</evidence>
<dbReference type="Pfam" id="PF13445">
    <property type="entry name" value="zf-RING_UBOX"/>
    <property type="match status" value="1"/>
</dbReference>
<dbReference type="PROSITE" id="PS00518">
    <property type="entry name" value="ZF_RING_1"/>
    <property type="match status" value="1"/>
</dbReference>
<reference evidence="8" key="1">
    <citation type="submission" date="2022-10" db="EMBL/GenBank/DDBJ databases">
        <title>Genome assembly of Pristionchus species.</title>
        <authorList>
            <person name="Yoshida K."/>
            <person name="Sommer R.J."/>
        </authorList>
    </citation>
    <scope>NUCLEOTIDE SEQUENCE [LARGE SCALE GENOMIC DNA]</scope>
    <source>
        <strain evidence="8">RS5460</strain>
    </source>
</reference>
<feature type="non-terminal residue" evidence="7">
    <location>
        <position position="231"/>
    </location>
</feature>
<dbReference type="InterPro" id="IPR052667">
    <property type="entry name" value="E3_ubiquitin-ligase_RING"/>
</dbReference>
<evidence type="ECO:0000256" key="2">
    <source>
        <dbReference type="ARBA" id="ARBA00022771"/>
    </source>
</evidence>
<evidence type="ECO:0000256" key="3">
    <source>
        <dbReference type="ARBA" id="ARBA00022833"/>
    </source>
</evidence>
<name>A0AAN4ZJ68_9BILA</name>
<feature type="domain" description="RING-type" evidence="6">
    <location>
        <begin position="113"/>
        <end position="156"/>
    </location>
</feature>
<keyword evidence="5" id="KW-0175">Coiled coil</keyword>
<dbReference type="InterPro" id="IPR013083">
    <property type="entry name" value="Znf_RING/FYVE/PHD"/>
</dbReference>
<keyword evidence="1" id="KW-0479">Metal-binding</keyword>
<dbReference type="InterPro" id="IPR001841">
    <property type="entry name" value="Znf_RING"/>
</dbReference>
<sequence>GEIAANYARYSNHYFVTAQLPPGYYDNKKIVGESADVHTLEERIKECRNSKGNELSEMQRMKQLIKELEESEVRWAKEKKKLMMKQVETDKEGPFTVPAQISSFEMCLDECCCAICSENFESIKTIPRNLECGHTFCEVCIYSMSVEFNVICPNCKIVTSFPTGKALPRNFAMISMAEQMMKSKLDPKITCKACNSKFSSEAVRMCVGENCEMLNQLICFNCVIDGGHAQH</sequence>
<dbReference type="AlphaFoldDB" id="A0AAN4ZJ68"/>
<dbReference type="SMART" id="SM00184">
    <property type="entry name" value="RING"/>
    <property type="match status" value="1"/>
</dbReference>
<evidence type="ECO:0000313" key="8">
    <source>
        <dbReference type="Proteomes" id="UP001328107"/>
    </source>
</evidence>
<feature type="coiled-coil region" evidence="5">
    <location>
        <begin position="51"/>
        <end position="81"/>
    </location>
</feature>
<proteinExistence type="predicted"/>
<dbReference type="Gene3D" id="3.30.40.10">
    <property type="entry name" value="Zinc/RING finger domain, C3HC4 (zinc finger)"/>
    <property type="match status" value="1"/>
</dbReference>
<gene>
    <name evidence="7" type="ORF">PMAYCL1PPCAC_09598</name>
</gene>
<dbReference type="PANTHER" id="PTHR47156:SF10">
    <property type="entry name" value="E3 UBIQUITIN-PROTEIN LIGASE TRIM-21-RELATED"/>
    <property type="match status" value="1"/>
</dbReference>
<dbReference type="PROSITE" id="PS50089">
    <property type="entry name" value="ZF_RING_2"/>
    <property type="match status" value="1"/>
</dbReference>
<evidence type="ECO:0000256" key="1">
    <source>
        <dbReference type="ARBA" id="ARBA00022723"/>
    </source>
</evidence>
<keyword evidence="3" id="KW-0862">Zinc</keyword>
<dbReference type="SUPFAM" id="SSF57850">
    <property type="entry name" value="RING/U-box"/>
    <property type="match status" value="1"/>
</dbReference>
<dbReference type="GO" id="GO:0008270">
    <property type="term" value="F:zinc ion binding"/>
    <property type="evidence" value="ECO:0007669"/>
    <property type="project" value="UniProtKB-KW"/>
</dbReference>
<comment type="caution">
    <text evidence="7">The sequence shown here is derived from an EMBL/GenBank/DDBJ whole genome shotgun (WGS) entry which is preliminary data.</text>
</comment>
<keyword evidence="2 4" id="KW-0863">Zinc-finger</keyword>